<dbReference type="OrthoDB" id="1470350at2759"/>
<dbReference type="SUPFAM" id="SSF117281">
    <property type="entry name" value="Kelch motif"/>
    <property type="match status" value="1"/>
</dbReference>
<dbReference type="Pfam" id="PF00067">
    <property type="entry name" value="p450"/>
    <property type="match status" value="1"/>
</dbReference>
<dbReference type="CDD" id="cd22152">
    <property type="entry name" value="F-box_AtAFR-like"/>
    <property type="match status" value="1"/>
</dbReference>
<evidence type="ECO:0000259" key="11">
    <source>
        <dbReference type="Pfam" id="PF25210"/>
    </source>
</evidence>
<feature type="binding site" description="axial binding residue" evidence="8">
    <location>
        <position position="407"/>
    </location>
    <ligand>
        <name>heme</name>
        <dbReference type="ChEBI" id="CHEBI:30413"/>
    </ligand>
    <ligandPart>
        <name>Fe</name>
        <dbReference type="ChEBI" id="CHEBI:18248"/>
    </ligandPart>
</feature>
<dbReference type="GO" id="GO:0016705">
    <property type="term" value="F:oxidoreductase activity, acting on paired donors, with incorporation or reduction of molecular oxygen"/>
    <property type="evidence" value="ECO:0007669"/>
    <property type="project" value="InterPro"/>
</dbReference>
<comment type="cofactor">
    <cofactor evidence="1 8">
        <name>heme</name>
        <dbReference type="ChEBI" id="CHEBI:30413"/>
    </cofactor>
</comment>
<keyword evidence="3 8" id="KW-0349">Heme</keyword>
<sequence length="732" mass="83812">MLPGVLVMLHRIHDYVAEGLEVSDLTFAFKGPWFSGMNTLVTADPANIHHAFNTNFSIYDKGPEFKEIFDFLGEGIFTADSKLWEELRRSALVFFSHQRFQSFSLKTIASKIKNGLVPVLDHFAEANRVFDLQDVLHRFTFDVTLTLVTGYDTNSLSIEMKENEYAKAIEDVEEVMMYRHVKPMILWKLQNWMGLGVEKKMIKANVAFDRLCAEYISTKRKEIQHSNIGEDMLSFYMKLDTSKYKLMNSNDDKFLKDIIKSFMIAGSDAIATTLTWFFWLLSNSPEVVTKIRQEINTNLPRSGRSFDPDMLNKMVYLHGALCETLRLYPPVPFERKTPIKQDVLPSGHKVDGNWKILFAVYALGRMRAVWGEDASEFKPERWISKNGSLKHEPSFKFFAFNSGPRNCMGKNLSFWQMKTVAIEIIQNYDIKTMSSPVKRRKKKAEKKSRTPESTPNLSLPDDFLLSCFTRISRLYYLTLSLVSKSFGTLLTSPELYKIRSSLGNTDSCLYVCLKFPPDPNPRWFTLCQKPTLPKKKKSSGYVLATVSIPYSLLEHCFGLVAVGSNIYNIGGSIHKAPLSSISILDCRSHTWCEAPNMRVERSYPVANVLDGKIYVAGGCKDGNASNWMEVFDPITLTWEHVLCPFADICEKQIGRTVIDGNIYLLGFNKGVVYKPKEKKWETIRAMTYLDLGWSCLSYCGIDNVLYCYSHLDGIKWYKSRMMDMFDGFEKTA</sequence>
<dbReference type="Gramene" id="KFK43173">
    <property type="protein sequence ID" value="KFK43173"/>
    <property type="gene ID" value="AALP_AA1G089200"/>
</dbReference>
<dbReference type="SUPFAM" id="SSF48264">
    <property type="entry name" value="Cytochrome P450"/>
    <property type="match status" value="1"/>
</dbReference>
<dbReference type="GO" id="GO:0020037">
    <property type="term" value="F:heme binding"/>
    <property type="evidence" value="ECO:0007669"/>
    <property type="project" value="InterPro"/>
</dbReference>
<dbReference type="PRINTS" id="PR00463">
    <property type="entry name" value="EP450I"/>
</dbReference>
<feature type="domain" description="FKB95-like N-terminal Kelch" evidence="11">
    <location>
        <begin position="523"/>
        <end position="720"/>
    </location>
</feature>
<evidence type="ECO:0000256" key="7">
    <source>
        <dbReference type="ARBA" id="ARBA00023033"/>
    </source>
</evidence>
<keyword evidence="13" id="KW-1185">Reference proteome</keyword>
<dbReference type="eggNOG" id="KOG1072">
    <property type="taxonomic scope" value="Eukaryota"/>
</dbReference>
<name>A0A087HM21_ARAAL</name>
<dbReference type="AlphaFoldDB" id="A0A087HM21"/>
<evidence type="ECO:0000259" key="10">
    <source>
        <dbReference type="Pfam" id="PF00646"/>
    </source>
</evidence>
<evidence type="ECO:0000256" key="4">
    <source>
        <dbReference type="ARBA" id="ARBA00022723"/>
    </source>
</evidence>
<dbReference type="InterPro" id="IPR057499">
    <property type="entry name" value="Kelch_FKB95"/>
</dbReference>
<organism evidence="12 13">
    <name type="scientific">Arabis alpina</name>
    <name type="common">Alpine rock-cress</name>
    <dbReference type="NCBI Taxonomy" id="50452"/>
    <lineage>
        <taxon>Eukaryota</taxon>
        <taxon>Viridiplantae</taxon>
        <taxon>Streptophyta</taxon>
        <taxon>Embryophyta</taxon>
        <taxon>Tracheophyta</taxon>
        <taxon>Spermatophyta</taxon>
        <taxon>Magnoliopsida</taxon>
        <taxon>eudicotyledons</taxon>
        <taxon>Gunneridae</taxon>
        <taxon>Pentapetalae</taxon>
        <taxon>rosids</taxon>
        <taxon>malvids</taxon>
        <taxon>Brassicales</taxon>
        <taxon>Brassicaceae</taxon>
        <taxon>Arabideae</taxon>
        <taxon>Arabis</taxon>
    </lineage>
</organism>
<dbReference type="eggNOG" id="KOG0157">
    <property type="taxonomic scope" value="Eukaryota"/>
</dbReference>
<keyword evidence="4 8" id="KW-0479">Metal-binding</keyword>
<dbReference type="Proteomes" id="UP000029120">
    <property type="component" value="Chromosome 1"/>
</dbReference>
<dbReference type="CDD" id="cd11064">
    <property type="entry name" value="CYP86A"/>
    <property type="match status" value="1"/>
</dbReference>
<evidence type="ECO:0000256" key="8">
    <source>
        <dbReference type="PIRSR" id="PIRSR602401-1"/>
    </source>
</evidence>
<dbReference type="Gene3D" id="2.120.10.80">
    <property type="entry name" value="Kelch-type beta propeller"/>
    <property type="match status" value="1"/>
</dbReference>
<evidence type="ECO:0000256" key="5">
    <source>
        <dbReference type="ARBA" id="ARBA00023002"/>
    </source>
</evidence>
<comment type="similarity">
    <text evidence="2">Belongs to the cytochrome P450 family.</text>
</comment>
<feature type="compositionally biased region" description="Basic residues" evidence="9">
    <location>
        <begin position="437"/>
        <end position="446"/>
    </location>
</feature>
<dbReference type="InterPro" id="IPR036396">
    <property type="entry name" value="Cyt_P450_sf"/>
</dbReference>
<dbReference type="InterPro" id="IPR006652">
    <property type="entry name" value="Kelch_1"/>
</dbReference>
<evidence type="ECO:0000256" key="2">
    <source>
        <dbReference type="ARBA" id="ARBA00010617"/>
    </source>
</evidence>
<feature type="region of interest" description="Disordered" evidence="9">
    <location>
        <begin position="436"/>
        <end position="455"/>
    </location>
</feature>
<dbReference type="PANTHER" id="PTHR24296">
    <property type="entry name" value="CYTOCHROME P450"/>
    <property type="match status" value="1"/>
</dbReference>
<dbReference type="GO" id="GO:0006629">
    <property type="term" value="P:lipid metabolic process"/>
    <property type="evidence" value="ECO:0007669"/>
    <property type="project" value="UniProtKB-ARBA"/>
</dbReference>
<dbReference type="GO" id="GO:0005506">
    <property type="term" value="F:iron ion binding"/>
    <property type="evidence" value="ECO:0007669"/>
    <property type="project" value="InterPro"/>
</dbReference>
<dbReference type="GO" id="GO:0004497">
    <property type="term" value="F:monooxygenase activity"/>
    <property type="evidence" value="ECO:0007669"/>
    <property type="project" value="UniProtKB-KW"/>
</dbReference>
<dbReference type="InterPro" id="IPR002401">
    <property type="entry name" value="Cyt_P450_E_grp-I"/>
</dbReference>
<reference evidence="13" key="1">
    <citation type="journal article" date="2015" name="Nat. Plants">
        <title>Genome expansion of Arabis alpina linked with retrotransposition and reduced symmetric DNA methylation.</title>
        <authorList>
            <person name="Willing E.M."/>
            <person name="Rawat V."/>
            <person name="Mandakova T."/>
            <person name="Maumus F."/>
            <person name="James G.V."/>
            <person name="Nordstroem K.J."/>
            <person name="Becker C."/>
            <person name="Warthmann N."/>
            <person name="Chica C."/>
            <person name="Szarzynska B."/>
            <person name="Zytnicki M."/>
            <person name="Albani M.C."/>
            <person name="Kiefer C."/>
            <person name="Bergonzi S."/>
            <person name="Castaings L."/>
            <person name="Mateos J.L."/>
            <person name="Berns M.C."/>
            <person name="Bujdoso N."/>
            <person name="Piofczyk T."/>
            <person name="de Lorenzo L."/>
            <person name="Barrero-Sicilia C."/>
            <person name="Mateos I."/>
            <person name="Piednoel M."/>
            <person name="Hagmann J."/>
            <person name="Chen-Min-Tao R."/>
            <person name="Iglesias-Fernandez R."/>
            <person name="Schuster S.C."/>
            <person name="Alonso-Blanco C."/>
            <person name="Roudier F."/>
            <person name="Carbonero P."/>
            <person name="Paz-Ares J."/>
            <person name="Davis S.J."/>
            <person name="Pecinka A."/>
            <person name="Quesneville H."/>
            <person name="Colot V."/>
            <person name="Lysak M.A."/>
            <person name="Weigel D."/>
            <person name="Coupland G."/>
            <person name="Schneeberger K."/>
        </authorList>
    </citation>
    <scope>NUCLEOTIDE SEQUENCE [LARGE SCALE GENOMIC DNA]</scope>
    <source>
        <strain evidence="13">cv. Pajares</strain>
    </source>
</reference>
<dbReference type="InterPro" id="IPR017972">
    <property type="entry name" value="Cyt_P450_CS"/>
</dbReference>
<keyword evidence="5" id="KW-0560">Oxidoreductase</keyword>
<evidence type="ECO:0000256" key="1">
    <source>
        <dbReference type="ARBA" id="ARBA00001971"/>
    </source>
</evidence>
<accession>A0A087HM21</accession>
<evidence type="ECO:0000256" key="6">
    <source>
        <dbReference type="ARBA" id="ARBA00023004"/>
    </source>
</evidence>
<dbReference type="Pfam" id="PF25210">
    <property type="entry name" value="Kelch_FKB95"/>
    <property type="match status" value="1"/>
</dbReference>
<dbReference type="PRINTS" id="PR00385">
    <property type="entry name" value="P450"/>
</dbReference>
<evidence type="ECO:0000313" key="13">
    <source>
        <dbReference type="Proteomes" id="UP000029120"/>
    </source>
</evidence>
<feature type="domain" description="F-box" evidence="10">
    <location>
        <begin position="457"/>
        <end position="497"/>
    </location>
</feature>
<evidence type="ECO:0000313" key="12">
    <source>
        <dbReference type="EMBL" id="KFK43173.1"/>
    </source>
</evidence>
<dbReference type="InterPro" id="IPR015915">
    <property type="entry name" value="Kelch-typ_b-propeller"/>
</dbReference>
<dbReference type="SMART" id="SM00612">
    <property type="entry name" value="Kelch"/>
    <property type="match status" value="2"/>
</dbReference>
<dbReference type="Pfam" id="PF00646">
    <property type="entry name" value="F-box"/>
    <property type="match status" value="1"/>
</dbReference>
<evidence type="ECO:0000256" key="9">
    <source>
        <dbReference type="SAM" id="MobiDB-lite"/>
    </source>
</evidence>
<protein>
    <submittedName>
        <fullName evidence="12">Uncharacterized protein</fullName>
    </submittedName>
</protein>
<dbReference type="EMBL" id="CM002869">
    <property type="protein sequence ID" value="KFK43173.1"/>
    <property type="molecule type" value="Genomic_DNA"/>
</dbReference>
<proteinExistence type="inferred from homology"/>
<dbReference type="Gene3D" id="1.10.630.10">
    <property type="entry name" value="Cytochrome P450"/>
    <property type="match status" value="1"/>
</dbReference>
<keyword evidence="7" id="KW-0503">Monooxygenase</keyword>
<evidence type="ECO:0000256" key="3">
    <source>
        <dbReference type="ARBA" id="ARBA00022617"/>
    </source>
</evidence>
<dbReference type="PROSITE" id="PS00086">
    <property type="entry name" value="CYTOCHROME_P450"/>
    <property type="match status" value="1"/>
</dbReference>
<keyword evidence="6 8" id="KW-0408">Iron</keyword>
<gene>
    <name evidence="12" type="ordered locus">AALP_Aa1g089200</name>
</gene>
<dbReference type="InterPro" id="IPR001128">
    <property type="entry name" value="Cyt_P450"/>
</dbReference>
<dbReference type="InterPro" id="IPR001810">
    <property type="entry name" value="F-box_dom"/>
</dbReference>